<dbReference type="AlphaFoldDB" id="A0A6A7Y361"/>
<dbReference type="GO" id="GO:0016020">
    <property type="term" value="C:membrane"/>
    <property type="evidence" value="ECO:0007669"/>
    <property type="project" value="TreeGrafter"/>
</dbReference>
<sequence length="494" mass="52731">MVRGNEGEGRARRTGRALIACAVAALLASCSFMAPEEPTVSVSAPIASRTINSPETSLGARQHPRIVSAYGGVYSDPKTEAAVARVVGRLVAASDDPSRTYRVTILNSPSVNAFALPGGYVYVTRGLLALAEDSSEVAAVLAHEMGHITAQHAIQRQKRAEAAAVVSRVADAVQDPQAAQTAKASAELSLARFSQTQELEADAIGVKTLARAGYDPFAAARFLTAMGRFAALKASRQSSANGRPDFLSSHPSTPERIELATREARQYAGPDTGEQDRDAYLQNLEGMLYGDDPREGFVRGNAFLHRELGIGFTVPQGFLLDNTPRAVLASDGGNIAMRFDGVDIPQDMSLQDYLRSGWVNGLVDDSVRATTVGALPAATASAISEGWSFRIAIVRVGSRAYRFIFAAATPSAQFEAAFASTIASFHRLNPNEIADLKPLRVHVVRTTPTDTIDSLAARMKYSDPTYRKQLFLVLNQIPEGSALVPGTLVKIIGD</sequence>
<reference evidence="9 10" key="1">
    <citation type="submission" date="2019-09" db="EMBL/GenBank/DDBJ databases">
        <title>Segnochrobactrum spirostomi gen. nov., sp. nov., isolated from the ciliate Spirostomum cf. yagiui and description of a novel family, Segnochrobactraceae fam. nov. within the order Rhizobiales of the class Alphaproteobacteria.</title>
        <authorList>
            <person name="Akter S."/>
            <person name="Shazib S.U.A."/>
            <person name="Shin M.K."/>
        </authorList>
    </citation>
    <scope>NUCLEOTIDE SEQUENCE [LARGE SCALE GENOMIC DNA]</scope>
    <source>
        <strain evidence="9 10">Sp-1</strain>
    </source>
</reference>
<dbReference type="GO" id="GO:0004222">
    <property type="term" value="F:metalloendopeptidase activity"/>
    <property type="evidence" value="ECO:0007669"/>
    <property type="project" value="InterPro"/>
</dbReference>
<feature type="signal peptide" evidence="7">
    <location>
        <begin position="1"/>
        <end position="34"/>
    </location>
</feature>
<dbReference type="EMBL" id="VWNA01000001">
    <property type="protein sequence ID" value="MQT12817.1"/>
    <property type="molecule type" value="Genomic_DNA"/>
</dbReference>
<comment type="caution">
    <text evidence="9">The sequence shown here is derived from an EMBL/GenBank/DDBJ whole genome shotgun (WGS) entry which is preliminary data.</text>
</comment>
<evidence type="ECO:0000256" key="5">
    <source>
        <dbReference type="ARBA" id="ARBA00022833"/>
    </source>
</evidence>
<keyword evidence="4" id="KW-0378">Hydrolase</keyword>
<feature type="domain" description="Peptidase M48" evidence="8">
    <location>
        <begin position="77"/>
        <end position="260"/>
    </location>
</feature>
<evidence type="ECO:0000313" key="10">
    <source>
        <dbReference type="Proteomes" id="UP000332515"/>
    </source>
</evidence>
<keyword evidence="6 9" id="KW-0482">Metalloprotease</keyword>
<protein>
    <submittedName>
        <fullName evidence="9">M48 family metalloprotease</fullName>
    </submittedName>
</protein>
<accession>A0A6A7Y361</accession>
<evidence type="ECO:0000259" key="8">
    <source>
        <dbReference type="Pfam" id="PF01435"/>
    </source>
</evidence>
<keyword evidence="10" id="KW-1185">Reference proteome</keyword>
<dbReference type="Pfam" id="PF01435">
    <property type="entry name" value="Peptidase_M48"/>
    <property type="match status" value="1"/>
</dbReference>
<dbReference type="PANTHER" id="PTHR22726:SF1">
    <property type="entry name" value="METALLOENDOPEPTIDASE OMA1, MITOCHONDRIAL"/>
    <property type="match status" value="1"/>
</dbReference>
<feature type="chain" id="PRO_5025575114" evidence="7">
    <location>
        <begin position="35"/>
        <end position="494"/>
    </location>
</feature>
<dbReference type="GO" id="GO:0046872">
    <property type="term" value="F:metal ion binding"/>
    <property type="evidence" value="ECO:0007669"/>
    <property type="project" value="UniProtKB-KW"/>
</dbReference>
<dbReference type="GO" id="GO:0051603">
    <property type="term" value="P:proteolysis involved in protein catabolic process"/>
    <property type="evidence" value="ECO:0007669"/>
    <property type="project" value="TreeGrafter"/>
</dbReference>
<keyword evidence="5" id="KW-0862">Zinc</keyword>
<dbReference type="CDD" id="cd07324">
    <property type="entry name" value="M48C_Oma1-like"/>
    <property type="match status" value="1"/>
</dbReference>
<evidence type="ECO:0000256" key="3">
    <source>
        <dbReference type="ARBA" id="ARBA00022723"/>
    </source>
</evidence>
<evidence type="ECO:0000256" key="4">
    <source>
        <dbReference type="ARBA" id="ARBA00022801"/>
    </source>
</evidence>
<dbReference type="Gene3D" id="3.30.2010.10">
    <property type="entry name" value="Metalloproteases ('zincins'), catalytic domain"/>
    <property type="match status" value="1"/>
</dbReference>
<dbReference type="Proteomes" id="UP000332515">
    <property type="component" value="Unassembled WGS sequence"/>
</dbReference>
<dbReference type="RefSeq" id="WP_153480043.1">
    <property type="nucleotide sequence ID" value="NZ_VWNA01000001.1"/>
</dbReference>
<dbReference type="InterPro" id="IPR001915">
    <property type="entry name" value="Peptidase_M48"/>
</dbReference>
<evidence type="ECO:0000256" key="7">
    <source>
        <dbReference type="SAM" id="SignalP"/>
    </source>
</evidence>
<gene>
    <name evidence="9" type="ORF">F0357_09190</name>
</gene>
<dbReference type="PANTHER" id="PTHR22726">
    <property type="entry name" value="METALLOENDOPEPTIDASE OMA1"/>
    <property type="match status" value="1"/>
</dbReference>
<keyword evidence="7" id="KW-0732">Signal</keyword>
<comment type="cofactor">
    <cofactor evidence="1">
        <name>Zn(2+)</name>
        <dbReference type="ChEBI" id="CHEBI:29105"/>
    </cofactor>
</comment>
<evidence type="ECO:0000313" key="9">
    <source>
        <dbReference type="EMBL" id="MQT12817.1"/>
    </source>
</evidence>
<organism evidence="9 10">
    <name type="scientific">Segnochrobactrum spirostomi</name>
    <dbReference type="NCBI Taxonomy" id="2608987"/>
    <lineage>
        <taxon>Bacteria</taxon>
        <taxon>Pseudomonadati</taxon>
        <taxon>Pseudomonadota</taxon>
        <taxon>Alphaproteobacteria</taxon>
        <taxon>Hyphomicrobiales</taxon>
        <taxon>Segnochrobactraceae</taxon>
        <taxon>Segnochrobactrum</taxon>
    </lineage>
</organism>
<evidence type="ECO:0000256" key="2">
    <source>
        <dbReference type="ARBA" id="ARBA00022670"/>
    </source>
</evidence>
<keyword evidence="3" id="KW-0479">Metal-binding</keyword>
<evidence type="ECO:0000256" key="1">
    <source>
        <dbReference type="ARBA" id="ARBA00001947"/>
    </source>
</evidence>
<proteinExistence type="predicted"/>
<dbReference type="InterPro" id="IPR051156">
    <property type="entry name" value="Mito/Outer_Membr_Metalloprot"/>
</dbReference>
<evidence type="ECO:0000256" key="6">
    <source>
        <dbReference type="ARBA" id="ARBA00023049"/>
    </source>
</evidence>
<keyword evidence="2 9" id="KW-0645">Protease</keyword>
<dbReference type="PROSITE" id="PS51257">
    <property type="entry name" value="PROKAR_LIPOPROTEIN"/>
    <property type="match status" value="1"/>
</dbReference>
<name>A0A6A7Y361_9HYPH</name>